<name>A0A644YI51_9ZZZZ</name>
<reference evidence="2" key="1">
    <citation type="submission" date="2019-08" db="EMBL/GenBank/DDBJ databases">
        <authorList>
            <person name="Kucharzyk K."/>
            <person name="Murdoch R.W."/>
            <person name="Higgins S."/>
            <person name="Loffler F."/>
        </authorList>
    </citation>
    <scope>NUCLEOTIDE SEQUENCE</scope>
</reference>
<feature type="compositionally biased region" description="Basic and acidic residues" evidence="1">
    <location>
        <begin position="401"/>
        <end position="413"/>
    </location>
</feature>
<dbReference type="AlphaFoldDB" id="A0A644YI51"/>
<feature type="compositionally biased region" description="Basic and acidic residues" evidence="1">
    <location>
        <begin position="1"/>
        <end position="17"/>
    </location>
</feature>
<organism evidence="2">
    <name type="scientific">bioreactor metagenome</name>
    <dbReference type="NCBI Taxonomy" id="1076179"/>
    <lineage>
        <taxon>unclassified sequences</taxon>
        <taxon>metagenomes</taxon>
        <taxon>ecological metagenomes</taxon>
    </lineage>
</organism>
<sequence>MHPDPERPGDEAGERQRRAAPGQGDLGDGRVAADGGHRALVPVLEALQLPAPGQRDDLTGDVHAHLHRGLGQLRQRLVLDDRAVAGGEDPVLALHPQHLIDDDPAATAELEAQAAGPVVRPHTGAPDDHVTLDHLTTLEDDVGGVDLGDRGVEPDVDVTLDHLVVRVLLQLVVERAEQHRAGLDQVHLDPLAIQLGVHVRDPGGAHLRQRAGHLDTGRAAADHDDVQVLAGPLLGRHRGIVLEAPEDRVAAGDGLGPGVHRQGVLGHPGQPEEVDRHTEAEDQVLVVERAPVLEPYGPQVRIDRGDGAADEPDARVLAGEVAQRIGHVARIETTGRDLVQQGLEGVVRMPVDKGDTTALAGELPGRLDPCETGTDDDDMWPLIHHAIVSQLTVGGHPRPNGPEELRPDRRRGQSEVVQTVMDPHHRHLATEVGRPTGDAVGVQDGVGPGHVVRPGRAGGRVVGAQHDHRDLDAEAGGDPLLPLHDRPPPAEPDRGVRPLPGGVVGPLAVLRRQDGPSVEPLVGDRQHRGGGHPCGTGDDPGDDLAQHGVAGQLEPGRVQHHGLEDPRVRVDVQGAGETTGGVAHQHQRVVALGPQHRHGVVDLPGVVPEVVDVAEQLAGPQRPPVASQLERVEVVPQAGPEIGDVGLEEVVVPTVQVQHRRATVPSRT</sequence>
<feature type="region of interest" description="Disordered" evidence="1">
    <location>
        <begin position="470"/>
        <end position="499"/>
    </location>
</feature>
<feature type="compositionally biased region" description="Basic and acidic residues" evidence="1">
    <location>
        <begin position="483"/>
        <end position="496"/>
    </location>
</feature>
<proteinExistence type="predicted"/>
<accession>A0A644YI51</accession>
<comment type="caution">
    <text evidence="2">The sequence shown here is derived from an EMBL/GenBank/DDBJ whole genome shotgun (WGS) entry which is preliminary data.</text>
</comment>
<evidence type="ECO:0000313" key="2">
    <source>
        <dbReference type="EMBL" id="MPM27668.1"/>
    </source>
</evidence>
<dbReference type="AntiFam" id="ANF00166">
    <property type="entry name" value="Shadow ORF (opposite ndh)"/>
</dbReference>
<protein>
    <submittedName>
        <fullName evidence="2">Uncharacterized protein</fullName>
    </submittedName>
</protein>
<feature type="region of interest" description="Disordered" evidence="1">
    <location>
        <begin position="392"/>
        <end position="413"/>
    </location>
</feature>
<feature type="region of interest" description="Disordered" evidence="1">
    <location>
        <begin position="513"/>
        <end position="548"/>
    </location>
</feature>
<dbReference type="EMBL" id="VSSQ01005055">
    <property type="protein sequence ID" value="MPM27668.1"/>
    <property type="molecule type" value="Genomic_DNA"/>
</dbReference>
<evidence type="ECO:0000256" key="1">
    <source>
        <dbReference type="SAM" id="MobiDB-lite"/>
    </source>
</evidence>
<feature type="region of interest" description="Disordered" evidence="1">
    <location>
        <begin position="1"/>
        <end position="33"/>
    </location>
</feature>
<gene>
    <name evidence="2" type="ORF">SDC9_74181</name>
</gene>